<dbReference type="AlphaFoldDB" id="A0AAU8H2P2"/>
<feature type="transmembrane region" description="Helical" evidence="1">
    <location>
        <begin position="329"/>
        <end position="347"/>
    </location>
</feature>
<accession>A0AAU8H2P2</accession>
<dbReference type="KEGG" id="tob:V4D31_02570"/>
<feature type="transmembrane region" description="Helical" evidence="1">
    <location>
        <begin position="35"/>
        <end position="58"/>
    </location>
</feature>
<feature type="transmembrane region" description="Helical" evidence="1">
    <location>
        <begin position="359"/>
        <end position="375"/>
    </location>
</feature>
<feature type="transmembrane region" description="Helical" evidence="1">
    <location>
        <begin position="79"/>
        <end position="102"/>
    </location>
</feature>
<dbReference type="RefSeq" id="WP_353686690.1">
    <property type="nucleotide sequence ID" value="NZ_CP144374.1"/>
</dbReference>
<name>A0AAU8H2P2_9BACT</name>
<feature type="transmembrane region" description="Helical" evidence="1">
    <location>
        <begin position="165"/>
        <end position="182"/>
    </location>
</feature>
<keyword evidence="1" id="KW-1133">Transmembrane helix</keyword>
<keyword evidence="1" id="KW-0812">Transmembrane</keyword>
<evidence type="ECO:0000313" key="2">
    <source>
        <dbReference type="EMBL" id="XCH49053.1"/>
    </source>
</evidence>
<evidence type="ECO:0000256" key="1">
    <source>
        <dbReference type="SAM" id="Phobius"/>
    </source>
</evidence>
<keyword evidence="1" id="KW-0472">Membrane</keyword>
<feature type="transmembrane region" description="Helical" evidence="1">
    <location>
        <begin position="188"/>
        <end position="207"/>
    </location>
</feature>
<dbReference type="NCBIfam" id="TIGR04370">
    <property type="entry name" value="glyco_rpt_poly"/>
    <property type="match status" value="1"/>
</dbReference>
<feature type="transmembrane region" description="Helical" evidence="1">
    <location>
        <begin position="381"/>
        <end position="398"/>
    </location>
</feature>
<sequence length="409" mass="46923">MKSWFAPGAFFALIWTVYTLLPILLTQYDMKPLGVLWIFFMVFVVYLGSAVVTTGIGINKSVSYPTINMHKYFLNNLRFLNVLIILFSILGLGGVVILIISLGKELTVFFSLASLSKVANEYSVLRYSDPSYREPGMAILLSSFVYASSFLGGIHYVISLKRYQKFIALFPLIIGVGYSLILSTRASFYFPCILWISSYISIKIFLIKTKFPLFTVRNMILLGLLITIITISYIFLQILRWGASEINMEYVYSASPFLKSAFLGSPVLFSQWFSEHWSDDIIPTLGAYTNPFYKFFGGQIMRYESTPLSDELGSESTVFTLFRDTIEDYTIFGSIFIFLLYGIFWGYSYKKVIQGKITYLPFLSAFYSIAVASITKFIFGFTTILFAWVMFFIIWCLVNKKWKIEKCKF</sequence>
<proteinExistence type="predicted"/>
<protein>
    <submittedName>
        <fullName evidence="2">O-antigen polymerase</fullName>
    </submittedName>
</protein>
<dbReference type="EMBL" id="CP144374">
    <property type="protein sequence ID" value="XCH49053.1"/>
    <property type="molecule type" value="Genomic_DNA"/>
</dbReference>
<reference evidence="2" key="1">
    <citation type="submission" date="2024-01" db="EMBL/GenBank/DDBJ databases">
        <title>The first autotrophic representatives of the genus Thermodesulfovibrio.</title>
        <authorList>
            <person name="Maltseva A.I."/>
            <person name="Elcheninov A.G."/>
            <person name="Kublanov I.V."/>
            <person name="Lebedinsky A.V."/>
            <person name="Frolov E.N."/>
        </authorList>
    </citation>
    <scope>NUCLEOTIDE SEQUENCE</scope>
    <source>
        <strain evidence="2">3462-1</strain>
    </source>
</reference>
<feature type="transmembrane region" description="Helical" evidence="1">
    <location>
        <begin position="219"/>
        <end position="239"/>
    </location>
</feature>
<feature type="transmembrane region" description="Helical" evidence="1">
    <location>
        <begin position="137"/>
        <end position="158"/>
    </location>
</feature>
<gene>
    <name evidence="2" type="ORF">V4D31_02570</name>
</gene>
<organism evidence="2">
    <name type="scientific">Thermodesulfovibrio obliviosus</name>
    <dbReference type="NCBI Taxonomy" id="3118332"/>
    <lineage>
        <taxon>Bacteria</taxon>
        <taxon>Pseudomonadati</taxon>
        <taxon>Nitrospirota</taxon>
        <taxon>Thermodesulfovibrionia</taxon>
        <taxon>Thermodesulfovibrionales</taxon>
        <taxon>Thermodesulfovibrionaceae</taxon>
        <taxon>Thermodesulfovibrio</taxon>
    </lineage>
</organism>